<sequence length="270" mass="31603">MKKLNSLNTRYKPIQPTIKPSNNSVCYQEVKPEPTLRNVAYCYWQLKTNRSLEEQFIYRVVADGCIDIFFEVSKASESFVMGFCKKYTEFPLENSFNYIGIRFYPTMFPQLFHINAKELSNDVFELNLVVPALANYIKNRIHADMSLSQIAVLLNMYLIKVTSDTKFHLDDRLYRSLSLILEKQGVLKTEKELDTGISPRQLRRIFDYYIGTSPKTFSKVIQFQNILCAKPSAQSLRRNKIFYDMGYSDQAHFIRDFKNFYGVTPNKAFK</sequence>
<evidence type="ECO:0000313" key="5">
    <source>
        <dbReference type="EMBL" id="KAB7530358.1"/>
    </source>
</evidence>
<accession>A0A6I1DYJ6</accession>
<feature type="domain" description="HTH araC/xylS-type" evidence="4">
    <location>
        <begin position="171"/>
        <end position="270"/>
    </location>
</feature>
<protein>
    <submittedName>
        <fullName evidence="5">Helix-turn-helix domain-containing protein</fullName>
    </submittedName>
</protein>
<dbReference type="EMBL" id="WELG01000001">
    <property type="protein sequence ID" value="KAB7530358.1"/>
    <property type="molecule type" value="Genomic_DNA"/>
</dbReference>
<dbReference type="InterPro" id="IPR046532">
    <property type="entry name" value="DUF6597"/>
</dbReference>
<dbReference type="Gene3D" id="1.10.10.60">
    <property type="entry name" value="Homeodomain-like"/>
    <property type="match status" value="1"/>
</dbReference>
<evidence type="ECO:0000256" key="3">
    <source>
        <dbReference type="ARBA" id="ARBA00023163"/>
    </source>
</evidence>
<dbReference type="GO" id="GO:0003700">
    <property type="term" value="F:DNA-binding transcription factor activity"/>
    <property type="evidence" value="ECO:0007669"/>
    <property type="project" value="InterPro"/>
</dbReference>
<keyword evidence="2" id="KW-0238">DNA-binding</keyword>
<dbReference type="GO" id="GO:0043565">
    <property type="term" value="F:sequence-specific DNA binding"/>
    <property type="evidence" value="ECO:0007669"/>
    <property type="project" value="InterPro"/>
</dbReference>
<dbReference type="SUPFAM" id="SSF46689">
    <property type="entry name" value="Homeodomain-like"/>
    <property type="match status" value="1"/>
</dbReference>
<reference evidence="5 6" key="1">
    <citation type="submission" date="2019-10" db="EMBL/GenBank/DDBJ databases">
        <title>Muricauda olearia CL-SS4 JCM15563 genome.</title>
        <authorList>
            <person name="Liu L."/>
        </authorList>
    </citation>
    <scope>NUCLEOTIDE SEQUENCE [LARGE SCALE GENOMIC DNA]</scope>
    <source>
        <strain evidence="5 6">CL-SS4</strain>
    </source>
</reference>
<evidence type="ECO:0000256" key="2">
    <source>
        <dbReference type="ARBA" id="ARBA00023125"/>
    </source>
</evidence>
<dbReference type="PROSITE" id="PS01124">
    <property type="entry name" value="HTH_ARAC_FAMILY_2"/>
    <property type="match status" value="1"/>
</dbReference>
<dbReference type="InterPro" id="IPR018060">
    <property type="entry name" value="HTH_AraC"/>
</dbReference>
<dbReference type="PANTHER" id="PTHR46796:SF13">
    <property type="entry name" value="HTH-TYPE TRANSCRIPTIONAL ACTIVATOR RHAS"/>
    <property type="match status" value="1"/>
</dbReference>
<dbReference type="RefSeq" id="WP_152130291.1">
    <property type="nucleotide sequence ID" value="NZ_WELG01000001.1"/>
</dbReference>
<dbReference type="OrthoDB" id="323290at2"/>
<evidence type="ECO:0000313" key="6">
    <source>
        <dbReference type="Proteomes" id="UP000429785"/>
    </source>
</evidence>
<dbReference type="Pfam" id="PF12833">
    <property type="entry name" value="HTH_18"/>
    <property type="match status" value="1"/>
</dbReference>
<comment type="caution">
    <text evidence="5">The sequence shown here is derived from an EMBL/GenBank/DDBJ whole genome shotgun (WGS) entry which is preliminary data.</text>
</comment>
<organism evidence="5 6">
    <name type="scientific">Flagellimonas olearia</name>
    <dbReference type="NCBI Taxonomy" id="552546"/>
    <lineage>
        <taxon>Bacteria</taxon>
        <taxon>Pseudomonadati</taxon>
        <taxon>Bacteroidota</taxon>
        <taxon>Flavobacteriia</taxon>
        <taxon>Flavobacteriales</taxon>
        <taxon>Flavobacteriaceae</taxon>
        <taxon>Flagellimonas</taxon>
    </lineage>
</organism>
<keyword evidence="3" id="KW-0804">Transcription</keyword>
<gene>
    <name evidence="5" type="ORF">F8C76_02285</name>
</gene>
<dbReference type="PANTHER" id="PTHR46796">
    <property type="entry name" value="HTH-TYPE TRANSCRIPTIONAL ACTIVATOR RHAS-RELATED"/>
    <property type="match status" value="1"/>
</dbReference>
<dbReference type="AlphaFoldDB" id="A0A6I1DYJ6"/>
<dbReference type="InterPro" id="IPR050204">
    <property type="entry name" value="AraC_XylS_family_regulators"/>
</dbReference>
<proteinExistence type="predicted"/>
<name>A0A6I1DYJ6_9FLAO</name>
<evidence type="ECO:0000256" key="1">
    <source>
        <dbReference type="ARBA" id="ARBA00023015"/>
    </source>
</evidence>
<dbReference type="Proteomes" id="UP000429785">
    <property type="component" value="Unassembled WGS sequence"/>
</dbReference>
<keyword evidence="1" id="KW-0805">Transcription regulation</keyword>
<evidence type="ECO:0000259" key="4">
    <source>
        <dbReference type="PROSITE" id="PS01124"/>
    </source>
</evidence>
<dbReference type="InterPro" id="IPR009057">
    <property type="entry name" value="Homeodomain-like_sf"/>
</dbReference>
<dbReference type="Pfam" id="PF20240">
    <property type="entry name" value="DUF6597"/>
    <property type="match status" value="1"/>
</dbReference>